<dbReference type="FunFam" id="3.40.50.261:FF:000001">
    <property type="entry name" value="Succinate--CoA ligase [ADP-forming] subunit beta"/>
    <property type="match status" value="1"/>
</dbReference>
<evidence type="ECO:0000256" key="8">
    <source>
        <dbReference type="ARBA" id="ARBA00052241"/>
    </source>
</evidence>
<dbReference type="NCBIfam" id="TIGR01016">
    <property type="entry name" value="sucCoAbeta"/>
    <property type="match status" value="1"/>
</dbReference>
<evidence type="ECO:0000256" key="9">
    <source>
        <dbReference type="ARBA" id="ARBA00060690"/>
    </source>
</evidence>
<comment type="catalytic activity">
    <reaction evidence="10">
        <text>GTP + succinate + CoA = succinyl-CoA + GDP + phosphate</text>
        <dbReference type="Rhea" id="RHEA:22120"/>
        <dbReference type="ChEBI" id="CHEBI:30031"/>
        <dbReference type="ChEBI" id="CHEBI:37565"/>
        <dbReference type="ChEBI" id="CHEBI:43474"/>
        <dbReference type="ChEBI" id="CHEBI:57287"/>
        <dbReference type="ChEBI" id="CHEBI:57292"/>
        <dbReference type="ChEBI" id="CHEBI:58189"/>
    </reaction>
</comment>
<comment type="catalytic activity">
    <reaction evidence="10">
        <text>succinate + ATP + CoA = succinyl-CoA + ADP + phosphate</text>
        <dbReference type="Rhea" id="RHEA:17661"/>
        <dbReference type="ChEBI" id="CHEBI:30031"/>
        <dbReference type="ChEBI" id="CHEBI:30616"/>
        <dbReference type="ChEBI" id="CHEBI:43474"/>
        <dbReference type="ChEBI" id="CHEBI:57287"/>
        <dbReference type="ChEBI" id="CHEBI:57292"/>
        <dbReference type="ChEBI" id="CHEBI:456216"/>
        <dbReference type="EC" id="6.2.1.5"/>
    </reaction>
</comment>
<evidence type="ECO:0000256" key="2">
    <source>
        <dbReference type="ARBA" id="ARBA00022532"/>
    </source>
</evidence>
<dbReference type="PROSITE" id="PS01217">
    <property type="entry name" value="SUCCINYL_COA_LIG_3"/>
    <property type="match status" value="1"/>
</dbReference>
<dbReference type="InterPro" id="IPR016102">
    <property type="entry name" value="Succinyl-CoA_synth-like"/>
</dbReference>
<dbReference type="AlphaFoldDB" id="A0A1H7I4W0"/>
<comment type="subunit">
    <text evidence="10">Heterotetramer of two alpha and two beta subunits.</text>
</comment>
<dbReference type="InterPro" id="IPR013815">
    <property type="entry name" value="ATP_grasp_subdomain_1"/>
</dbReference>
<dbReference type="EMBL" id="FNZQ01000001">
    <property type="protein sequence ID" value="SEK56807.1"/>
    <property type="molecule type" value="Genomic_DNA"/>
</dbReference>
<feature type="binding site" evidence="10">
    <location>
        <begin position="53"/>
        <end position="55"/>
    </location>
    <ligand>
        <name>ATP</name>
        <dbReference type="ChEBI" id="CHEBI:30616"/>
    </ligand>
</feature>
<feature type="binding site" evidence="10">
    <location>
        <position position="274"/>
    </location>
    <ligand>
        <name>substrate</name>
        <note>ligand shared with subunit alpha</note>
    </ligand>
</feature>
<dbReference type="InterPro" id="IPR013650">
    <property type="entry name" value="ATP-grasp_succ-CoA_synth-type"/>
</dbReference>
<keyword evidence="2 10" id="KW-0816">Tricarboxylic acid cycle</keyword>
<feature type="binding site" evidence="10">
    <location>
        <position position="112"/>
    </location>
    <ligand>
        <name>ATP</name>
        <dbReference type="ChEBI" id="CHEBI:30616"/>
    </ligand>
</feature>
<dbReference type="PIRSF" id="PIRSF001554">
    <property type="entry name" value="SucCS_beta"/>
    <property type="match status" value="1"/>
</dbReference>
<feature type="binding site" evidence="10">
    <location>
        <position position="223"/>
    </location>
    <ligand>
        <name>Mg(2+)</name>
        <dbReference type="ChEBI" id="CHEBI:18420"/>
    </ligand>
</feature>
<organism evidence="12 13">
    <name type="scientific">Jannaschia helgolandensis</name>
    <dbReference type="NCBI Taxonomy" id="188906"/>
    <lineage>
        <taxon>Bacteria</taxon>
        <taxon>Pseudomonadati</taxon>
        <taxon>Pseudomonadota</taxon>
        <taxon>Alphaproteobacteria</taxon>
        <taxon>Rhodobacterales</taxon>
        <taxon>Roseobacteraceae</taxon>
        <taxon>Jannaschia</taxon>
    </lineage>
</organism>
<proteinExistence type="inferred from homology"/>
<dbReference type="GO" id="GO:0004775">
    <property type="term" value="F:succinate-CoA ligase (ADP-forming) activity"/>
    <property type="evidence" value="ECO:0007669"/>
    <property type="project" value="UniProtKB-UniRule"/>
</dbReference>
<dbReference type="Gene3D" id="3.40.50.261">
    <property type="entry name" value="Succinyl-CoA synthetase domains"/>
    <property type="match status" value="1"/>
</dbReference>
<dbReference type="InterPro" id="IPR017866">
    <property type="entry name" value="Succ-CoA_synthase_bsu_CS"/>
</dbReference>
<name>A0A1H7I4W0_9RHOB</name>
<dbReference type="SUPFAM" id="SSF56059">
    <property type="entry name" value="Glutathione synthetase ATP-binding domain-like"/>
    <property type="match status" value="1"/>
</dbReference>
<evidence type="ECO:0000256" key="4">
    <source>
        <dbReference type="ARBA" id="ARBA00022723"/>
    </source>
</evidence>
<dbReference type="GO" id="GO:0042709">
    <property type="term" value="C:succinate-CoA ligase complex"/>
    <property type="evidence" value="ECO:0007669"/>
    <property type="project" value="TreeGrafter"/>
</dbReference>
<dbReference type="PANTHER" id="PTHR11815">
    <property type="entry name" value="SUCCINYL-COA SYNTHETASE BETA CHAIN"/>
    <property type="match status" value="1"/>
</dbReference>
<dbReference type="GO" id="GO:0005829">
    <property type="term" value="C:cytosol"/>
    <property type="evidence" value="ECO:0007669"/>
    <property type="project" value="TreeGrafter"/>
</dbReference>
<evidence type="ECO:0000256" key="10">
    <source>
        <dbReference type="HAMAP-Rule" id="MF_00558"/>
    </source>
</evidence>
<dbReference type="Pfam" id="PF00549">
    <property type="entry name" value="Ligase_CoA"/>
    <property type="match status" value="1"/>
</dbReference>
<protein>
    <recommendedName>
        <fullName evidence="10">Succinate--CoA ligase [ADP-forming] subunit beta</fullName>
        <ecNumber evidence="10">6.2.1.5</ecNumber>
    </recommendedName>
    <alternativeName>
        <fullName evidence="10">Succinyl-CoA synthetase subunit beta</fullName>
        <shortName evidence="10">SCS-beta</shortName>
    </alternativeName>
</protein>
<dbReference type="Gene3D" id="3.30.470.20">
    <property type="entry name" value="ATP-grasp fold, B domain"/>
    <property type="match status" value="1"/>
</dbReference>
<evidence type="ECO:0000256" key="1">
    <source>
        <dbReference type="ARBA" id="ARBA00009182"/>
    </source>
</evidence>
<dbReference type="GO" id="GO:0006104">
    <property type="term" value="P:succinyl-CoA metabolic process"/>
    <property type="evidence" value="ECO:0007669"/>
    <property type="project" value="TreeGrafter"/>
</dbReference>
<dbReference type="GO" id="GO:0006099">
    <property type="term" value="P:tricarboxylic acid cycle"/>
    <property type="evidence" value="ECO:0007669"/>
    <property type="project" value="UniProtKB-UniRule"/>
</dbReference>
<evidence type="ECO:0000313" key="12">
    <source>
        <dbReference type="EMBL" id="SEK56807.1"/>
    </source>
</evidence>
<keyword evidence="13" id="KW-1185">Reference proteome</keyword>
<dbReference type="Gene3D" id="3.30.1490.20">
    <property type="entry name" value="ATP-grasp fold, A domain"/>
    <property type="match status" value="1"/>
</dbReference>
<dbReference type="InterPro" id="IPR005811">
    <property type="entry name" value="SUCC_ACL_C"/>
</dbReference>
<evidence type="ECO:0000256" key="6">
    <source>
        <dbReference type="ARBA" id="ARBA00022840"/>
    </source>
</evidence>
<dbReference type="RefSeq" id="WP_092760133.1">
    <property type="nucleotide sequence ID" value="NZ_FNZQ01000001.1"/>
</dbReference>
<dbReference type="OrthoDB" id="9802602at2"/>
<dbReference type="PANTHER" id="PTHR11815:SF10">
    <property type="entry name" value="SUCCINATE--COA LIGASE [GDP-FORMING] SUBUNIT BETA, MITOCHONDRIAL"/>
    <property type="match status" value="1"/>
</dbReference>
<gene>
    <name evidence="10" type="primary">sucC</name>
    <name evidence="12" type="ORF">SAMN04488526_0908</name>
</gene>
<feature type="binding site" evidence="10">
    <location>
        <position position="209"/>
    </location>
    <ligand>
        <name>Mg(2+)</name>
        <dbReference type="ChEBI" id="CHEBI:18420"/>
    </ligand>
</feature>
<evidence type="ECO:0000256" key="5">
    <source>
        <dbReference type="ARBA" id="ARBA00022741"/>
    </source>
</evidence>
<dbReference type="GO" id="GO:0000287">
    <property type="term" value="F:magnesium ion binding"/>
    <property type="evidence" value="ECO:0007669"/>
    <property type="project" value="UniProtKB-UniRule"/>
</dbReference>
<feature type="binding site" evidence="10">
    <location>
        <position position="46"/>
    </location>
    <ligand>
        <name>ATP</name>
        <dbReference type="ChEBI" id="CHEBI:30616"/>
    </ligand>
</feature>
<dbReference type="NCBIfam" id="NF001913">
    <property type="entry name" value="PRK00696.1"/>
    <property type="match status" value="1"/>
</dbReference>
<keyword evidence="4 10" id="KW-0479">Metal-binding</keyword>
<feature type="binding site" evidence="10">
    <location>
        <position position="109"/>
    </location>
    <ligand>
        <name>ATP</name>
        <dbReference type="ChEBI" id="CHEBI:30616"/>
    </ligand>
</feature>
<dbReference type="UniPathway" id="UPA00223">
    <property type="reaction ID" value="UER00999"/>
</dbReference>
<evidence type="ECO:0000259" key="11">
    <source>
        <dbReference type="PROSITE" id="PS50975"/>
    </source>
</evidence>
<dbReference type="GO" id="GO:0050074">
    <property type="term" value="F:malate-CoA ligase activity"/>
    <property type="evidence" value="ECO:0007669"/>
    <property type="project" value="UniProtKB-EC"/>
</dbReference>
<keyword evidence="7 10" id="KW-0460">Magnesium</keyword>
<dbReference type="Proteomes" id="UP000199283">
    <property type="component" value="Unassembled WGS sequence"/>
</dbReference>
<comment type="pathway">
    <text evidence="10">Carbohydrate metabolism; tricarboxylic acid cycle; succinate from succinyl-CoA (ligase route): step 1/1.</text>
</comment>
<dbReference type="FunFam" id="3.30.1490.20:FF:000002">
    <property type="entry name" value="Succinate--CoA ligase [ADP-forming] subunit beta"/>
    <property type="match status" value="1"/>
</dbReference>
<dbReference type="EC" id="6.2.1.5" evidence="10"/>
<dbReference type="HAMAP" id="MF_00558">
    <property type="entry name" value="Succ_CoA_beta"/>
    <property type="match status" value="1"/>
</dbReference>
<dbReference type="GO" id="GO:0005524">
    <property type="term" value="F:ATP binding"/>
    <property type="evidence" value="ECO:0007669"/>
    <property type="project" value="UniProtKB-UniRule"/>
</dbReference>
<feature type="binding site" evidence="10">
    <location>
        <position position="117"/>
    </location>
    <ligand>
        <name>ATP</name>
        <dbReference type="ChEBI" id="CHEBI:30616"/>
    </ligand>
</feature>
<feature type="binding site" evidence="10">
    <location>
        <begin position="331"/>
        <end position="333"/>
    </location>
    <ligand>
        <name>substrate</name>
        <note>ligand shared with subunit alpha</note>
    </ligand>
</feature>
<dbReference type="InterPro" id="IPR005809">
    <property type="entry name" value="Succ_CoA_ligase-like_bsu"/>
</dbReference>
<comment type="catalytic activity">
    <reaction evidence="8">
        <text>(S)-malate + ATP + CoA = (S)-malyl-CoA + ADP + phosphate</text>
        <dbReference type="Rhea" id="RHEA:26193"/>
        <dbReference type="ChEBI" id="CHEBI:15589"/>
        <dbReference type="ChEBI" id="CHEBI:30616"/>
        <dbReference type="ChEBI" id="CHEBI:43474"/>
        <dbReference type="ChEBI" id="CHEBI:57287"/>
        <dbReference type="ChEBI" id="CHEBI:57317"/>
        <dbReference type="ChEBI" id="CHEBI:456216"/>
        <dbReference type="EC" id="6.2.1.9"/>
    </reaction>
</comment>
<evidence type="ECO:0000256" key="3">
    <source>
        <dbReference type="ARBA" id="ARBA00022598"/>
    </source>
</evidence>
<dbReference type="PROSITE" id="PS50975">
    <property type="entry name" value="ATP_GRASP"/>
    <property type="match status" value="1"/>
</dbReference>
<evidence type="ECO:0000313" key="13">
    <source>
        <dbReference type="Proteomes" id="UP000199283"/>
    </source>
</evidence>
<evidence type="ECO:0000256" key="7">
    <source>
        <dbReference type="ARBA" id="ARBA00022842"/>
    </source>
</evidence>
<dbReference type="STRING" id="188906.SAMN04488526_0908"/>
<sequence>MNIHEYQAKALLREYGAPVSEGVPVTKAADAKDAASQLDGPLWVVKAQIHAGGRGKGKFKEADAGEKGGVRLTKSVQEAAEEAKKMLGRTLITHQTGPAGKQVNRIYIEDGSDIARELYLALLVDRQTSRIGFVCSTEGGMDIEEVAANTPDKIVSFSVDPATGYQPFHGRRIAFSLGLEGAQVKQCVQLMGNLYKAFTEKDMEMLEINPLIVTDTGTLKVLDAKVSFDGNAMYRHKDIAELRDETEEDPKELAASKYDLNYIALDGEIGCMVNGAGLAMATMDIIKLYGAEPANFLDVGGGATKEKVTEAFKIITSDPQVKGILVNIFGGIMRCDVIAEGVVAAVKEVGLKVPLVVRLEGTNVKEGKAIINESGLDVVAADDLKDGAQKIVKAVKG</sequence>
<keyword evidence="6 10" id="KW-0067">ATP-binding</keyword>
<comment type="similarity">
    <text evidence="1 10">Belongs to the succinate/malate CoA ligase beta subunit family.</text>
</comment>
<dbReference type="SUPFAM" id="SSF52210">
    <property type="entry name" value="Succinyl-CoA synthetase domains"/>
    <property type="match status" value="1"/>
</dbReference>
<feature type="domain" description="ATP-grasp" evidence="11">
    <location>
        <begin position="9"/>
        <end position="55"/>
    </location>
</feature>
<keyword evidence="5 10" id="KW-0547">Nucleotide-binding</keyword>
<dbReference type="GO" id="GO:0004776">
    <property type="term" value="F:succinate-CoA ligase (GDP-forming) activity"/>
    <property type="evidence" value="ECO:0007669"/>
    <property type="project" value="RHEA"/>
</dbReference>
<dbReference type="Pfam" id="PF08442">
    <property type="entry name" value="ATP-grasp_2"/>
    <property type="match status" value="1"/>
</dbReference>
<reference evidence="12 13" key="1">
    <citation type="submission" date="2016-10" db="EMBL/GenBank/DDBJ databases">
        <authorList>
            <person name="de Groot N.N."/>
        </authorList>
    </citation>
    <scope>NUCLEOTIDE SEQUENCE [LARGE SCALE GENOMIC DNA]</scope>
    <source>
        <strain evidence="12 13">DSM 14858</strain>
    </source>
</reference>
<dbReference type="FunFam" id="3.30.470.20:FF:000002">
    <property type="entry name" value="Succinate--CoA ligase [ADP-forming] subunit beta"/>
    <property type="match status" value="1"/>
</dbReference>
<keyword evidence="3 10" id="KW-0436">Ligase</keyword>
<comment type="function">
    <text evidence="10">Succinyl-CoA synthetase functions in the citric acid cycle (TCA), coupling the hydrolysis of succinyl-CoA to the synthesis of either ATP or GTP and thus represents the only step of substrate-level phosphorylation in the TCA. The beta subunit provides nucleotide specificity of the enzyme and binds the substrate succinate, while the binding sites for coenzyme A and phosphate are found in the alpha subunit.</text>
</comment>
<comment type="pathway">
    <text evidence="9">One-carbon metabolism; formaldehyde assimilation via serine pathway.</text>
</comment>
<comment type="cofactor">
    <cofactor evidence="10">
        <name>Mg(2+)</name>
        <dbReference type="ChEBI" id="CHEBI:18420"/>
    </cofactor>
    <text evidence="10">Binds 1 Mg(2+) ion per subunit.</text>
</comment>
<dbReference type="InterPro" id="IPR011761">
    <property type="entry name" value="ATP-grasp"/>
</dbReference>
<accession>A0A1H7I4W0</accession>